<accession>A0ABU5NBN9</accession>
<evidence type="ECO:0000259" key="2">
    <source>
        <dbReference type="Pfam" id="PF13860"/>
    </source>
</evidence>
<feature type="region of interest" description="Disordered" evidence="1">
    <location>
        <begin position="1"/>
        <end position="27"/>
    </location>
</feature>
<dbReference type="Proteomes" id="UP001291687">
    <property type="component" value="Unassembled WGS sequence"/>
</dbReference>
<dbReference type="EMBL" id="JARJFB010000029">
    <property type="protein sequence ID" value="MEA0970591.1"/>
    <property type="molecule type" value="Genomic_DNA"/>
</dbReference>
<sequence length="638" mass="71115">MPSIDRKDTQFLNNSKSPIDRSPIKSEGFSRFYDAMQADRKTRSQLEGNDIEKARENIDKAIDFSTQLMLAAAKNMGFPDSDGSSNKSKEMSDAANSIAGMMATKASIGAQMAAIEAQKNPAVDLMSLKDKMVDYRDDTKGFFGEPVTYNYKVSHDETSPSAVVNLTFTIRDKDGKAVKTVRQIGKVGEHQFVWDGTNDSGQKLSWKQFGNYTLDLKAEGRKTESGTSITFPVKAGAVLSGVVESIKFDKGVAVGVMINGNLIKRDQISDVRDFVKPKEDNNLNPDLIGKRVEMDFSRVQVKNGSLEVYFNNHVENSGKITVKISDENDKYIKTLENLDEIAVGTGKFTLPDHGLEDGNYNVKVYVADISDKDKPVDVELKYKTKLVVAGINSRAGTFMSTEEVIYSPHNIDSIVGNYTTELAQRRQDYIGARIVYKNDSFKFDVAAPAKTFTLMKPEEEAVLSHGEMTIYDTETQELVATVKGQYKPFDLLNDPSKLLVRQYLQPNYNTGDYNVLSPQERVEVNRYIETELIANTLTLEPQYKEDYDNAKAQITFPVWDGRLRDGTMAVADKEYSRAFTPIYSRVNGETFAGKTDREVIMATVETTSEEGGGLSLNLVGGETIPEELVVRVVESRQR</sequence>
<dbReference type="RefSeq" id="WP_322776495.1">
    <property type="nucleotide sequence ID" value="NZ_JARJFB010000029.1"/>
</dbReference>
<evidence type="ECO:0000313" key="3">
    <source>
        <dbReference type="EMBL" id="MEA0970591.1"/>
    </source>
</evidence>
<dbReference type="Pfam" id="PF13860">
    <property type="entry name" value="FlgD_ig"/>
    <property type="match status" value="1"/>
</dbReference>
<name>A0ABU5NBN9_9RICK</name>
<keyword evidence="3" id="KW-0969">Cilium</keyword>
<feature type="domain" description="FlgD/Vpr Ig-like" evidence="2">
    <location>
        <begin position="158"/>
        <end position="219"/>
    </location>
</feature>
<gene>
    <name evidence="3" type="ORF">Megvenef_00558</name>
</gene>
<organism evidence="3 4">
    <name type="scientific">Candidatus Megaera venefica</name>
    <dbReference type="NCBI Taxonomy" id="2055910"/>
    <lineage>
        <taxon>Bacteria</taxon>
        <taxon>Pseudomonadati</taxon>
        <taxon>Pseudomonadota</taxon>
        <taxon>Alphaproteobacteria</taxon>
        <taxon>Rickettsiales</taxon>
        <taxon>Rickettsiaceae</taxon>
        <taxon>Candidatus Megaera</taxon>
    </lineage>
</organism>
<evidence type="ECO:0000313" key="4">
    <source>
        <dbReference type="Proteomes" id="UP001291687"/>
    </source>
</evidence>
<proteinExistence type="predicted"/>
<evidence type="ECO:0000256" key="1">
    <source>
        <dbReference type="SAM" id="MobiDB-lite"/>
    </source>
</evidence>
<protein>
    <submittedName>
        <fullName evidence="3">Flagellar basal body rod synthesis FlgD</fullName>
    </submittedName>
</protein>
<comment type="caution">
    <text evidence="3">The sequence shown here is derived from an EMBL/GenBank/DDBJ whole genome shotgun (WGS) entry which is preliminary data.</text>
</comment>
<reference evidence="3 4" key="1">
    <citation type="submission" date="2023-03" db="EMBL/GenBank/DDBJ databases">
        <title>Host association and intracellularity evolved multiple times independently in the Rickettsiales.</title>
        <authorList>
            <person name="Castelli M."/>
            <person name="Nardi T."/>
            <person name="Gammuto L."/>
            <person name="Bellinzona G."/>
            <person name="Sabaneyeva E."/>
            <person name="Potekhin A."/>
            <person name="Serra V."/>
            <person name="Petroni G."/>
            <person name="Sassera D."/>
        </authorList>
    </citation>
    <scope>NUCLEOTIDE SEQUENCE [LARGE SCALE GENOMIC DNA]</scope>
    <source>
        <strain evidence="3 4">Sr 2-6</strain>
    </source>
</reference>
<keyword evidence="4" id="KW-1185">Reference proteome</keyword>
<keyword evidence="3" id="KW-0282">Flagellum</keyword>
<dbReference type="InterPro" id="IPR025965">
    <property type="entry name" value="FlgD/Vpr_Ig-like"/>
</dbReference>
<keyword evidence="3" id="KW-0966">Cell projection</keyword>
<dbReference type="Gene3D" id="2.60.40.4070">
    <property type="match status" value="1"/>
</dbReference>